<dbReference type="Proteomes" id="UP001500724">
    <property type="component" value="Unassembled WGS sequence"/>
</dbReference>
<sequence>MEFEPDVPRWRQVAAVIRGRIEDGTYPPRTRVPSVVQIIAEFGVASATAHKVNQNLKKEGLVYTEPGLGSFVSPDAPEILRKARAAAEAEATE</sequence>
<gene>
    <name evidence="5" type="ORF">GCM10009535_10870</name>
</gene>
<evidence type="ECO:0000256" key="2">
    <source>
        <dbReference type="ARBA" id="ARBA00023125"/>
    </source>
</evidence>
<evidence type="ECO:0000313" key="6">
    <source>
        <dbReference type="Proteomes" id="UP001500724"/>
    </source>
</evidence>
<dbReference type="PANTHER" id="PTHR44846:SF1">
    <property type="entry name" value="MANNOSYL-D-GLYCERATE TRANSPORT_METABOLISM SYSTEM REPRESSOR MNGR-RELATED"/>
    <property type="match status" value="1"/>
</dbReference>
<evidence type="ECO:0000256" key="3">
    <source>
        <dbReference type="ARBA" id="ARBA00023163"/>
    </source>
</evidence>
<dbReference type="PROSITE" id="PS50949">
    <property type="entry name" value="HTH_GNTR"/>
    <property type="match status" value="1"/>
</dbReference>
<dbReference type="PANTHER" id="PTHR44846">
    <property type="entry name" value="MANNOSYL-D-GLYCERATE TRANSPORT/METABOLISM SYSTEM REPRESSOR MNGR-RELATED"/>
    <property type="match status" value="1"/>
</dbReference>
<organism evidence="5 6">
    <name type="scientific">Streptomyces thermocarboxydovorans</name>
    <dbReference type="NCBI Taxonomy" id="59298"/>
    <lineage>
        <taxon>Bacteria</taxon>
        <taxon>Bacillati</taxon>
        <taxon>Actinomycetota</taxon>
        <taxon>Actinomycetes</taxon>
        <taxon>Kitasatosporales</taxon>
        <taxon>Streptomycetaceae</taxon>
        <taxon>Streptomyces</taxon>
    </lineage>
</organism>
<keyword evidence="1" id="KW-0805">Transcription regulation</keyword>
<dbReference type="SUPFAM" id="SSF46785">
    <property type="entry name" value="Winged helix' DNA-binding domain"/>
    <property type="match status" value="1"/>
</dbReference>
<feature type="domain" description="HTH gntR-type" evidence="4">
    <location>
        <begin position="7"/>
        <end position="75"/>
    </location>
</feature>
<dbReference type="SMART" id="SM00345">
    <property type="entry name" value="HTH_GNTR"/>
    <property type="match status" value="1"/>
</dbReference>
<dbReference type="InterPro" id="IPR050679">
    <property type="entry name" value="Bact_HTH_transcr_reg"/>
</dbReference>
<keyword evidence="2" id="KW-0238">DNA-binding</keyword>
<keyword evidence="3" id="KW-0804">Transcription</keyword>
<accession>A0ABN1HB84</accession>
<dbReference type="Pfam" id="PF00392">
    <property type="entry name" value="GntR"/>
    <property type="match status" value="1"/>
</dbReference>
<name>A0ABN1HB84_9ACTN</name>
<evidence type="ECO:0000256" key="1">
    <source>
        <dbReference type="ARBA" id="ARBA00023015"/>
    </source>
</evidence>
<comment type="caution">
    <text evidence="5">The sequence shown here is derived from an EMBL/GenBank/DDBJ whole genome shotgun (WGS) entry which is preliminary data.</text>
</comment>
<protein>
    <recommendedName>
        <fullName evidence="4">HTH gntR-type domain-containing protein</fullName>
    </recommendedName>
</protein>
<dbReference type="InterPro" id="IPR036388">
    <property type="entry name" value="WH-like_DNA-bd_sf"/>
</dbReference>
<dbReference type="Gene3D" id="1.10.10.10">
    <property type="entry name" value="Winged helix-like DNA-binding domain superfamily/Winged helix DNA-binding domain"/>
    <property type="match status" value="1"/>
</dbReference>
<reference evidence="5 6" key="1">
    <citation type="journal article" date="2019" name="Int. J. Syst. Evol. Microbiol.">
        <title>The Global Catalogue of Microorganisms (GCM) 10K type strain sequencing project: providing services to taxonomists for standard genome sequencing and annotation.</title>
        <authorList>
            <consortium name="The Broad Institute Genomics Platform"/>
            <consortium name="The Broad Institute Genome Sequencing Center for Infectious Disease"/>
            <person name="Wu L."/>
            <person name="Ma J."/>
        </authorList>
    </citation>
    <scope>NUCLEOTIDE SEQUENCE [LARGE SCALE GENOMIC DNA]</scope>
    <source>
        <strain evidence="5 6">JCM 10367</strain>
    </source>
</reference>
<dbReference type="InterPro" id="IPR036390">
    <property type="entry name" value="WH_DNA-bd_sf"/>
</dbReference>
<keyword evidence="6" id="KW-1185">Reference proteome</keyword>
<evidence type="ECO:0000259" key="4">
    <source>
        <dbReference type="PROSITE" id="PS50949"/>
    </source>
</evidence>
<proteinExistence type="predicted"/>
<evidence type="ECO:0000313" key="5">
    <source>
        <dbReference type="EMBL" id="GAA0636436.1"/>
    </source>
</evidence>
<dbReference type="CDD" id="cd07377">
    <property type="entry name" value="WHTH_GntR"/>
    <property type="match status" value="1"/>
</dbReference>
<dbReference type="EMBL" id="BAAAGU010000008">
    <property type="protein sequence ID" value="GAA0636436.1"/>
    <property type="molecule type" value="Genomic_DNA"/>
</dbReference>
<dbReference type="RefSeq" id="WP_343998189.1">
    <property type="nucleotide sequence ID" value="NZ_BAAAGU010000008.1"/>
</dbReference>
<dbReference type="InterPro" id="IPR000524">
    <property type="entry name" value="Tscrpt_reg_HTH_GntR"/>
</dbReference>